<dbReference type="SMART" id="SM00331">
    <property type="entry name" value="PP2C_SIG"/>
    <property type="match status" value="1"/>
</dbReference>
<reference evidence="5 6" key="1">
    <citation type="submission" date="2016-10" db="EMBL/GenBank/DDBJ databases">
        <title>Description of Gloeomargarita lithophora gen. nov., sp. nov., a thylakoid-bearing basal-branching cyanobacterium with intracellular carbonates, and proposal for Gloeomargaritales ord. nov.</title>
        <authorList>
            <person name="Moreira D."/>
            <person name="Tavera R."/>
            <person name="Benzerara K."/>
            <person name="Skouri-Panet F."/>
            <person name="Couradeau E."/>
            <person name="Gerard E."/>
            <person name="Loussert C."/>
            <person name="Novelo E."/>
            <person name="Zivanovic Y."/>
            <person name="Lopez-Garcia P."/>
        </authorList>
    </citation>
    <scope>NUCLEOTIDE SEQUENCE [LARGE SCALE GENOMIC DNA]</scope>
    <source>
        <strain evidence="5 6">D10</strain>
    </source>
</reference>
<dbReference type="InterPro" id="IPR001932">
    <property type="entry name" value="PPM-type_phosphatase-like_dom"/>
</dbReference>
<dbReference type="EMBL" id="CP017675">
    <property type="protein sequence ID" value="APB32721.1"/>
    <property type="molecule type" value="Genomic_DNA"/>
</dbReference>
<dbReference type="GO" id="GO:0016791">
    <property type="term" value="F:phosphatase activity"/>
    <property type="evidence" value="ECO:0007669"/>
    <property type="project" value="TreeGrafter"/>
</dbReference>
<organism evidence="5 6">
    <name type="scientific">Gloeomargarita lithophora Alchichica-D10</name>
    <dbReference type="NCBI Taxonomy" id="1188229"/>
    <lineage>
        <taxon>Bacteria</taxon>
        <taxon>Bacillati</taxon>
        <taxon>Cyanobacteriota</taxon>
        <taxon>Cyanophyceae</taxon>
        <taxon>Gloeomargaritales</taxon>
        <taxon>Gloeomargaritaceae</taxon>
        <taxon>Gloeomargarita</taxon>
    </lineage>
</organism>
<keyword evidence="2" id="KW-0175">Coiled coil</keyword>
<dbReference type="PANTHER" id="PTHR43156">
    <property type="entry name" value="STAGE II SPORULATION PROTEIN E-RELATED"/>
    <property type="match status" value="1"/>
</dbReference>
<dbReference type="KEGG" id="glt:GlitD10_0410"/>
<keyword evidence="3" id="KW-0812">Transmembrane</keyword>
<dbReference type="PANTHER" id="PTHR43156:SF2">
    <property type="entry name" value="STAGE II SPORULATION PROTEIN E"/>
    <property type="match status" value="1"/>
</dbReference>
<keyword evidence="6" id="KW-1185">Reference proteome</keyword>
<feature type="domain" description="PPM-type phosphatase" evidence="4">
    <location>
        <begin position="277"/>
        <end position="497"/>
    </location>
</feature>
<name>A0A1J0A9Z8_9CYAN</name>
<feature type="transmembrane region" description="Helical" evidence="3">
    <location>
        <begin position="12"/>
        <end position="33"/>
    </location>
</feature>
<feature type="coiled-coil region" evidence="2">
    <location>
        <begin position="211"/>
        <end position="245"/>
    </location>
</feature>
<dbReference type="AlphaFoldDB" id="A0A1J0A9Z8"/>
<keyword evidence="1" id="KW-0378">Hydrolase</keyword>
<evidence type="ECO:0000256" key="1">
    <source>
        <dbReference type="ARBA" id="ARBA00022801"/>
    </source>
</evidence>
<protein>
    <submittedName>
        <fullName evidence="5">Stage II sporulation E</fullName>
    </submittedName>
</protein>
<dbReference type="Gene3D" id="3.60.40.10">
    <property type="entry name" value="PPM-type phosphatase domain"/>
    <property type="match status" value="1"/>
</dbReference>
<feature type="transmembrane region" description="Helical" evidence="3">
    <location>
        <begin position="184"/>
        <end position="204"/>
    </location>
</feature>
<evidence type="ECO:0000256" key="3">
    <source>
        <dbReference type="SAM" id="Phobius"/>
    </source>
</evidence>
<proteinExistence type="predicted"/>
<gene>
    <name evidence="5" type="ORF">GlitD10_0410</name>
</gene>
<evidence type="ECO:0000259" key="4">
    <source>
        <dbReference type="SMART" id="SM00331"/>
    </source>
</evidence>
<dbReference type="Pfam" id="PF07228">
    <property type="entry name" value="SpoIIE"/>
    <property type="match status" value="1"/>
</dbReference>
<keyword evidence="3" id="KW-0472">Membrane</keyword>
<evidence type="ECO:0000313" key="5">
    <source>
        <dbReference type="EMBL" id="APB32721.1"/>
    </source>
</evidence>
<evidence type="ECO:0000313" key="6">
    <source>
        <dbReference type="Proteomes" id="UP000180235"/>
    </source>
</evidence>
<accession>A0A1J0A9Z8</accession>
<sequence length="514" mass="57434">MQVLSYRRRFGLLILIMNGVALVVAAVVVLILFRATVRENLERLRETNNSQARLLEEIFWQTKDSHITANIMREAARRFTGSARTGEYVVLIPVPKSENFQVFVSRWDDSEMELEVQVKSRNTLLKDGGLLAAMADPRPTSRLGIVRLQTGKEVLAAIEPVQGLNWVISNQIHLSEVREPFLHASLYALGVAIVVNILGAFLFLQVSNPIVQRLERLNEELEERVQQRTAELAAANARIQQLNTQLHSDNLRLSAELDVARRLQALSLPRPEELAHTPHLAISGVMHPANEVGGDYYDVYPQGQQTWLSIGDITGHGLESGVLMLMTQVAVRTLLTYGEPCGAHLLNILNQVIYDSVARMGYGRTLTLTLIYHDQGQLCITGQHEEVIILRTSGDWERIDTLDLGFPLALERDIQPYVQKRLVQLEPGDGGILFTDGITEAENPQGELYGIERLCQVAQKHWHQPVEAIQQAILADVTTYIGTAEILDDMALVVFKFQPDGTYPPNPGATPRES</sequence>
<dbReference type="RefSeq" id="WP_071453411.1">
    <property type="nucleotide sequence ID" value="NZ_CP017675.1"/>
</dbReference>
<dbReference type="InterPro" id="IPR036457">
    <property type="entry name" value="PPM-type-like_dom_sf"/>
</dbReference>
<dbReference type="InterPro" id="IPR052016">
    <property type="entry name" value="Bact_Sigma-Reg"/>
</dbReference>
<keyword evidence="3" id="KW-1133">Transmembrane helix</keyword>
<dbReference type="OrthoDB" id="9802500at2"/>
<evidence type="ECO:0000256" key="2">
    <source>
        <dbReference type="SAM" id="Coils"/>
    </source>
</evidence>
<dbReference type="STRING" id="1188229.GlitD10_0410"/>
<dbReference type="Proteomes" id="UP000180235">
    <property type="component" value="Chromosome"/>
</dbReference>